<dbReference type="Pfam" id="PF03992">
    <property type="entry name" value="ABM"/>
    <property type="match status" value="1"/>
</dbReference>
<gene>
    <name evidence="2" type="ORF">OHA91_06315</name>
</gene>
<evidence type="ECO:0000313" key="3">
    <source>
        <dbReference type="Proteomes" id="UP001432312"/>
    </source>
</evidence>
<evidence type="ECO:0000313" key="2">
    <source>
        <dbReference type="EMBL" id="WUN78134.1"/>
    </source>
</evidence>
<reference evidence="2" key="1">
    <citation type="submission" date="2022-10" db="EMBL/GenBank/DDBJ databases">
        <title>The complete genomes of actinobacterial strains from the NBC collection.</title>
        <authorList>
            <person name="Joergensen T.S."/>
            <person name="Alvarez Arevalo M."/>
            <person name="Sterndorff E.B."/>
            <person name="Faurdal D."/>
            <person name="Vuksanovic O."/>
            <person name="Mourched A.-S."/>
            <person name="Charusanti P."/>
            <person name="Shaw S."/>
            <person name="Blin K."/>
            <person name="Weber T."/>
        </authorList>
    </citation>
    <scope>NUCLEOTIDE SEQUENCE</scope>
    <source>
        <strain evidence="2">NBC_00303</strain>
    </source>
</reference>
<name>A0ABZ1Q682_9ACTN</name>
<sequence>MQPNDLDPSGSGVVTFINRFTVHASPEEFEKAFAETGRHLAGRDGFLRYTLHRHAEDPTRWVNIAHWRDARAFRAAVGAPSFPQHVARLRELSTSEPGLYVPRQYVPAERAATEGL</sequence>
<keyword evidence="3" id="KW-1185">Reference proteome</keyword>
<protein>
    <submittedName>
        <fullName evidence="2">Antibiotic biosynthesis monooxygenase</fullName>
    </submittedName>
</protein>
<keyword evidence="2" id="KW-0503">Monooxygenase</keyword>
<dbReference type="InterPro" id="IPR007138">
    <property type="entry name" value="ABM_dom"/>
</dbReference>
<dbReference type="GeneID" id="95495632"/>
<feature type="domain" description="ABM" evidence="1">
    <location>
        <begin position="14"/>
        <end position="101"/>
    </location>
</feature>
<dbReference type="Proteomes" id="UP001432312">
    <property type="component" value="Chromosome"/>
</dbReference>
<accession>A0ABZ1Q682</accession>
<proteinExistence type="predicted"/>
<organism evidence="2 3">
    <name type="scientific">Streptomyces erythrochromogenes</name>
    <dbReference type="NCBI Taxonomy" id="285574"/>
    <lineage>
        <taxon>Bacteria</taxon>
        <taxon>Bacillati</taxon>
        <taxon>Actinomycetota</taxon>
        <taxon>Actinomycetes</taxon>
        <taxon>Kitasatosporales</taxon>
        <taxon>Streptomycetaceae</taxon>
        <taxon>Streptomyces</taxon>
    </lineage>
</organism>
<dbReference type="InterPro" id="IPR011008">
    <property type="entry name" value="Dimeric_a/b-barrel"/>
</dbReference>
<dbReference type="RefSeq" id="WP_031147013.1">
    <property type="nucleotide sequence ID" value="NZ_CP108036.1"/>
</dbReference>
<dbReference type="SUPFAM" id="SSF54909">
    <property type="entry name" value="Dimeric alpha+beta barrel"/>
    <property type="match status" value="1"/>
</dbReference>
<dbReference type="EMBL" id="CP108036">
    <property type="protein sequence ID" value="WUN78134.1"/>
    <property type="molecule type" value="Genomic_DNA"/>
</dbReference>
<dbReference type="PROSITE" id="PS51725">
    <property type="entry name" value="ABM"/>
    <property type="match status" value="1"/>
</dbReference>
<dbReference type="GO" id="GO:0004497">
    <property type="term" value="F:monooxygenase activity"/>
    <property type="evidence" value="ECO:0007669"/>
    <property type="project" value="UniProtKB-KW"/>
</dbReference>
<dbReference type="Gene3D" id="3.30.70.100">
    <property type="match status" value="1"/>
</dbReference>
<keyword evidence="2" id="KW-0560">Oxidoreductase</keyword>
<evidence type="ECO:0000259" key="1">
    <source>
        <dbReference type="PROSITE" id="PS51725"/>
    </source>
</evidence>